<proteinExistence type="predicted"/>
<evidence type="ECO:0008006" key="7">
    <source>
        <dbReference type="Google" id="ProtNLM"/>
    </source>
</evidence>
<feature type="transmembrane region" description="Helical" evidence="4">
    <location>
        <begin position="40"/>
        <end position="67"/>
    </location>
</feature>
<evidence type="ECO:0000256" key="2">
    <source>
        <dbReference type="ARBA" id="ARBA00022989"/>
    </source>
</evidence>
<evidence type="ECO:0000256" key="4">
    <source>
        <dbReference type="SAM" id="Phobius"/>
    </source>
</evidence>
<dbReference type="GO" id="GO:0005524">
    <property type="term" value="F:ATP binding"/>
    <property type="evidence" value="ECO:0007669"/>
    <property type="project" value="InterPro"/>
</dbReference>
<reference evidence="5 6" key="1">
    <citation type="submission" date="2015-03" db="EMBL/GenBank/DDBJ databases">
        <title>Draft genome of the nematode, Opisthorchis viverrini.</title>
        <authorList>
            <person name="Mitreva M."/>
        </authorList>
    </citation>
    <scope>NUCLEOTIDE SEQUENCE [LARGE SCALE GENOMIC DNA]</scope>
    <source>
        <strain evidence="5">Khon Kaen</strain>
    </source>
</reference>
<gene>
    <name evidence="5" type="ORF">X801_08845</name>
</gene>
<evidence type="ECO:0000256" key="1">
    <source>
        <dbReference type="ARBA" id="ARBA00022692"/>
    </source>
</evidence>
<keyword evidence="2 4" id="KW-1133">Transmembrane helix</keyword>
<sequence>MSETLSSMTAVKLACWEWLMRSRILQSRSQELRALRFQKLLDAGCVFCWAACPALLASCTFVTYVSLGNQLSAPIFEACFLSN</sequence>
<keyword evidence="1 4" id="KW-0812">Transmembrane</keyword>
<evidence type="ECO:0000256" key="3">
    <source>
        <dbReference type="ARBA" id="ARBA00023136"/>
    </source>
</evidence>
<name>A0A1S8WM08_OPIVI</name>
<keyword evidence="6" id="KW-1185">Reference proteome</keyword>
<evidence type="ECO:0000313" key="6">
    <source>
        <dbReference type="Proteomes" id="UP000243686"/>
    </source>
</evidence>
<accession>A0A1S8WM08</accession>
<protein>
    <recommendedName>
        <fullName evidence="7">ABC transmembrane type-1 domain-containing protein</fullName>
    </recommendedName>
</protein>
<dbReference type="Proteomes" id="UP000243686">
    <property type="component" value="Unassembled WGS sequence"/>
</dbReference>
<evidence type="ECO:0000313" key="5">
    <source>
        <dbReference type="EMBL" id="OON15353.1"/>
    </source>
</evidence>
<dbReference type="Gene3D" id="1.20.1560.10">
    <property type="entry name" value="ABC transporter type 1, transmembrane domain"/>
    <property type="match status" value="1"/>
</dbReference>
<dbReference type="AlphaFoldDB" id="A0A1S8WM08"/>
<dbReference type="InterPro" id="IPR036640">
    <property type="entry name" value="ABC1_TM_sf"/>
</dbReference>
<dbReference type="GO" id="GO:0016020">
    <property type="term" value="C:membrane"/>
    <property type="evidence" value="ECO:0007669"/>
    <property type="project" value="InterPro"/>
</dbReference>
<keyword evidence="3 4" id="KW-0472">Membrane</keyword>
<dbReference type="EMBL" id="KV905534">
    <property type="protein sequence ID" value="OON15353.1"/>
    <property type="molecule type" value="Genomic_DNA"/>
</dbReference>
<organism evidence="5 6">
    <name type="scientific">Opisthorchis viverrini</name>
    <name type="common">Southeast Asian liver fluke</name>
    <dbReference type="NCBI Taxonomy" id="6198"/>
    <lineage>
        <taxon>Eukaryota</taxon>
        <taxon>Metazoa</taxon>
        <taxon>Spiralia</taxon>
        <taxon>Lophotrochozoa</taxon>
        <taxon>Platyhelminthes</taxon>
        <taxon>Trematoda</taxon>
        <taxon>Digenea</taxon>
        <taxon>Opisthorchiida</taxon>
        <taxon>Opisthorchiata</taxon>
        <taxon>Opisthorchiidae</taxon>
        <taxon>Opisthorchis</taxon>
    </lineage>
</organism>